<sequence>MNFTDREFMKIPGEYGASFLRSQTNVERTCKNLPIPFSYCTCQYPMETLKRSLPIATEAGQYLLSHVNSIIKQHNVTELCETLQYRYVLLLNIVTDHKVDYYWEGTYAVN</sequence>
<dbReference type="InterPro" id="IPR004245">
    <property type="entry name" value="DUF229"/>
</dbReference>
<gene>
    <name evidence="1" type="ORF">GCK32_012437</name>
</gene>
<keyword evidence="2" id="KW-1185">Reference proteome</keyword>
<comment type="caution">
    <text evidence="1">The sequence shown here is derived from an EMBL/GenBank/DDBJ whole genome shotgun (WGS) entry which is preliminary data.</text>
</comment>
<protein>
    <submittedName>
        <fullName evidence="1">Uncharacterized protein</fullName>
    </submittedName>
</protein>
<proteinExistence type="predicted"/>
<dbReference type="Pfam" id="PF02995">
    <property type="entry name" value="DUF229"/>
    <property type="match status" value="1"/>
</dbReference>
<dbReference type="AlphaFoldDB" id="A0AAN8FG00"/>
<reference evidence="1 2" key="1">
    <citation type="submission" date="2019-10" db="EMBL/GenBank/DDBJ databases">
        <title>Assembly and Annotation for the nematode Trichostrongylus colubriformis.</title>
        <authorList>
            <person name="Martin J."/>
        </authorList>
    </citation>
    <scope>NUCLEOTIDE SEQUENCE [LARGE SCALE GENOMIC DNA]</scope>
    <source>
        <strain evidence="1">G859</strain>
        <tissue evidence="1">Whole worm</tissue>
    </source>
</reference>
<dbReference type="PANTHER" id="PTHR10974">
    <property type="entry name" value="FI08016P-RELATED"/>
    <property type="match status" value="1"/>
</dbReference>
<name>A0AAN8FG00_TRICO</name>
<dbReference type="Proteomes" id="UP001331761">
    <property type="component" value="Unassembled WGS sequence"/>
</dbReference>
<accession>A0AAN8FG00</accession>
<dbReference type="EMBL" id="WIXE01018791">
    <property type="protein sequence ID" value="KAK5970633.1"/>
    <property type="molecule type" value="Genomic_DNA"/>
</dbReference>
<organism evidence="1 2">
    <name type="scientific">Trichostrongylus colubriformis</name>
    <name type="common">Black scour worm</name>
    <dbReference type="NCBI Taxonomy" id="6319"/>
    <lineage>
        <taxon>Eukaryota</taxon>
        <taxon>Metazoa</taxon>
        <taxon>Ecdysozoa</taxon>
        <taxon>Nematoda</taxon>
        <taxon>Chromadorea</taxon>
        <taxon>Rhabditida</taxon>
        <taxon>Rhabditina</taxon>
        <taxon>Rhabditomorpha</taxon>
        <taxon>Strongyloidea</taxon>
        <taxon>Trichostrongylidae</taxon>
        <taxon>Trichostrongylus</taxon>
    </lineage>
</organism>
<evidence type="ECO:0000313" key="1">
    <source>
        <dbReference type="EMBL" id="KAK5970633.1"/>
    </source>
</evidence>
<dbReference type="GO" id="GO:0005615">
    <property type="term" value="C:extracellular space"/>
    <property type="evidence" value="ECO:0007669"/>
    <property type="project" value="TreeGrafter"/>
</dbReference>
<dbReference type="PANTHER" id="PTHR10974:SF75">
    <property type="entry name" value="SULFATASE DOMAIN-CONTAINING PROTEIN"/>
    <property type="match status" value="1"/>
</dbReference>
<evidence type="ECO:0000313" key="2">
    <source>
        <dbReference type="Proteomes" id="UP001331761"/>
    </source>
</evidence>